<dbReference type="EMBL" id="FOAP01000009">
    <property type="protein sequence ID" value="SEL88517.1"/>
    <property type="molecule type" value="Genomic_DNA"/>
</dbReference>
<evidence type="ECO:0000256" key="1">
    <source>
        <dbReference type="SAM" id="Coils"/>
    </source>
</evidence>
<evidence type="ECO:0000256" key="2">
    <source>
        <dbReference type="SAM" id="MobiDB-lite"/>
    </source>
</evidence>
<feature type="coiled-coil region" evidence="1">
    <location>
        <begin position="46"/>
        <end position="73"/>
    </location>
</feature>
<keyword evidence="4" id="KW-1185">Reference proteome</keyword>
<organism evidence="3 4">
    <name type="scientific">Stigmatella aurantiaca</name>
    <dbReference type="NCBI Taxonomy" id="41"/>
    <lineage>
        <taxon>Bacteria</taxon>
        <taxon>Pseudomonadati</taxon>
        <taxon>Myxococcota</taxon>
        <taxon>Myxococcia</taxon>
        <taxon>Myxococcales</taxon>
        <taxon>Cystobacterineae</taxon>
        <taxon>Archangiaceae</taxon>
        <taxon>Stigmatella</taxon>
    </lineage>
</organism>
<reference evidence="4" key="1">
    <citation type="submission" date="2016-10" db="EMBL/GenBank/DDBJ databases">
        <authorList>
            <person name="Varghese N."/>
            <person name="Submissions S."/>
        </authorList>
    </citation>
    <scope>NUCLEOTIDE SEQUENCE [LARGE SCALE GENOMIC DNA]</scope>
    <source>
        <strain evidence="4">DSM 17044</strain>
    </source>
</reference>
<proteinExistence type="predicted"/>
<dbReference type="RefSeq" id="WP_245768677.1">
    <property type="nucleotide sequence ID" value="NZ_FOAP01000009.1"/>
</dbReference>
<accession>A0A1H7TX44</accession>
<dbReference type="AlphaFoldDB" id="A0A1H7TX44"/>
<evidence type="ECO:0000313" key="3">
    <source>
        <dbReference type="EMBL" id="SEL88517.1"/>
    </source>
</evidence>
<protein>
    <submittedName>
        <fullName evidence="3">Uncharacterized protein</fullName>
    </submittedName>
</protein>
<sequence length="155" mass="17431">MRFLFIGAVAWGVVGCAQGIPPARLQAHMVAAEQWQRRYQEERAHTDALAERLAAAEAALERVASELAEADQARLVLNEALERSEVERHTLEDFVTHLQAQKRELSVMHEELSEMHEEVTDVWYESALSRARRYSPPPPPPPAAPTVEGTRETLP</sequence>
<dbReference type="Proteomes" id="UP000182719">
    <property type="component" value="Unassembled WGS sequence"/>
</dbReference>
<feature type="compositionally biased region" description="Pro residues" evidence="2">
    <location>
        <begin position="135"/>
        <end position="144"/>
    </location>
</feature>
<feature type="region of interest" description="Disordered" evidence="2">
    <location>
        <begin position="129"/>
        <end position="155"/>
    </location>
</feature>
<dbReference type="PROSITE" id="PS51257">
    <property type="entry name" value="PROKAR_LIPOPROTEIN"/>
    <property type="match status" value="1"/>
</dbReference>
<keyword evidence="1" id="KW-0175">Coiled coil</keyword>
<evidence type="ECO:0000313" key="4">
    <source>
        <dbReference type="Proteomes" id="UP000182719"/>
    </source>
</evidence>
<gene>
    <name evidence="3" type="ORF">SAMN05444354_109176</name>
</gene>
<name>A0A1H7TX44_STIAU</name>